<keyword evidence="1" id="KW-1133">Transmembrane helix</keyword>
<comment type="caution">
    <text evidence="2">The sequence shown here is derived from an EMBL/GenBank/DDBJ whole genome shotgun (WGS) entry which is preliminary data.</text>
</comment>
<dbReference type="Proteomes" id="UP000693946">
    <property type="component" value="Linkage Group LG9"/>
</dbReference>
<dbReference type="AlphaFoldDB" id="A0AAV6PXW0"/>
<evidence type="ECO:0000256" key="1">
    <source>
        <dbReference type="SAM" id="Phobius"/>
    </source>
</evidence>
<keyword evidence="3" id="KW-1185">Reference proteome</keyword>
<evidence type="ECO:0008006" key="4">
    <source>
        <dbReference type="Google" id="ProtNLM"/>
    </source>
</evidence>
<keyword evidence="1" id="KW-0472">Membrane</keyword>
<dbReference type="EMBL" id="JAGKHQ010000021">
    <property type="protein sequence ID" value="KAG7476222.1"/>
    <property type="molecule type" value="Genomic_DNA"/>
</dbReference>
<accession>A0AAV6PXW0</accession>
<reference evidence="2 3" key="1">
    <citation type="journal article" date="2021" name="Sci. Rep.">
        <title>Chromosome anchoring in Senegalese sole (Solea senegalensis) reveals sex-associated markers and genome rearrangements in flatfish.</title>
        <authorList>
            <person name="Guerrero-Cozar I."/>
            <person name="Gomez-Garrido J."/>
            <person name="Berbel C."/>
            <person name="Martinez-Blanch J.F."/>
            <person name="Alioto T."/>
            <person name="Claros M.G."/>
            <person name="Gagnaire P.A."/>
            <person name="Manchado M."/>
        </authorList>
    </citation>
    <scope>NUCLEOTIDE SEQUENCE [LARGE SCALE GENOMIC DNA]</scope>
    <source>
        <strain evidence="2">Sse05_10M</strain>
    </source>
</reference>
<keyword evidence="1" id="KW-0812">Transmembrane</keyword>
<sequence length="150" mass="16421">MVEVNSCSQKVTDGTSYGSNAADVWAEINYTITFTLIRNRRGQSGKMRDKAFVFGVILLMQVCGTLWAEPATPEPEAYSAGLLQSLMDRAREANAKVQQAKAVALGFVGAYYEDHIQPVKDSYAEWASDITNSMWESVWGTGPTNATMAP</sequence>
<protein>
    <recommendedName>
        <fullName evidence="4">Apolipoprotein C-IV</fullName>
    </recommendedName>
</protein>
<gene>
    <name evidence="2" type="ORF">JOB18_049163</name>
</gene>
<feature type="transmembrane region" description="Helical" evidence="1">
    <location>
        <begin position="51"/>
        <end position="68"/>
    </location>
</feature>
<organism evidence="2 3">
    <name type="scientific">Solea senegalensis</name>
    <name type="common">Senegalese sole</name>
    <dbReference type="NCBI Taxonomy" id="28829"/>
    <lineage>
        <taxon>Eukaryota</taxon>
        <taxon>Metazoa</taxon>
        <taxon>Chordata</taxon>
        <taxon>Craniata</taxon>
        <taxon>Vertebrata</taxon>
        <taxon>Euteleostomi</taxon>
        <taxon>Actinopterygii</taxon>
        <taxon>Neopterygii</taxon>
        <taxon>Teleostei</taxon>
        <taxon>Neoteleostei</taxon>
        <taxon>Acanthomorphata</taxon>
        <taxon>Carangaria</taxon>
        <taxon>Pleuronectiformes</taxon>
        <taxon>Pleuronectoidei</taxon>
        <taxon>Soleidae</taxon>
        <taxon>Solea</taxon>
    </lineage>
</organism>
<evidence type="ECO:0000313" key="3">
    <source>
        <dbReference type="Proteomes" id="UP000693946"/>
    </source>
</evidence>
<name>A0AAV6PXW0_SOLSE</name>
<evidence type="ECO:0000313" key="2">
    <source>
        <dbReference type="EMBL" id="KAG7476222.1"/>
    </source>
</evidence>
<proteinExistence type="predicted"/>